<sequence>NCDPIVSSCNIGDRAMYAFTKKVDVDSTRTPPMIATVKCNCLDSLCSTPGNVRCHEVPGTIKCRLRQGNVISGEARKQGGDRRLRLCYHPECACGLKGSEGGTKGEPRLRQRALEPWY</sequence>
<reference evidence="1" key="1">
    <citation type="journal article" date="2015" name="PLoS Negl. Trop. Dis.">
        <title>Deep Sequencing Analysis of the Ixodes ricinus Haemocytome.</title>
        <authorList>
            <person name="Kotsyfakis M."/>
            <person name="Kopacek P."/>
            <person name="Franta Z."/>
            <person name="Pedra J.H."/>
            <person name="Ribeiro J.M."/>
        </authorList>
    </citation>
    <scope>NUCLEOTIDE SEQUENCE</scope>
</reference>
<name>A0A090XBZ7_IXORI</name>
<feature type="non-terminal residue" evidence="1">
    <location>
        <position position="1"/>
    </location>
</feature>
<protein>
    <submittedName>
        <fullName evidence="1">Uncharacterized protein</fullName>
    </submittedName>
</protein>
<organism evidence="1">
    <name type="scientific">Ixodes ricinus</name>
    <name type="common">Common tick</name>
    <name type="synonym">Acarus ricinus</name>
    <dbReference type="NCBI Taxonomy" id="34613"/>
    <lineage>
        <taxon>Eukaryota</taxon>
        <taxon>Metazoa</taxon>
        <taxon>Ecdysozoa</taxon>
        <taxon>Arthropoda</taxon>
        <taxon>Chelicerata</taxon>
        <taxon>Arachnida</taxon>
        <taxon>Acari</taxon>
        <taxon>Parasitiformes</taxon>
        <taxon>Ixodida</taxon>
        <taxon>Ixodoidea</taxon>
        <taxon>Ixodidae</taxon>
        <taxon>Ixodinae</taxon>
        <taxon>Ixodes</taxon>
    </lineage>
</organism>
<dbReference type="EMBL" id="GBIH01000921">
    <property type="protein sequence ID" value="JAC93789.1"/>
    <property type="molecule type" value="mRNA"/>
</dbReference>
<evidence type="ECO:0000313" key="1">
    <source>
        <dbReference type="EMBL" id="JAC93789.1"/>
    </source>
</evidence>
<accession>A0A090XBZ7</accession>
<dbReference type="AlphaFoldDB" id="A0A090XBZ7"/>
<proteinExistence type="evidence at transcript level"/>